<dbReference type="Gene3D" id="3.40.630.30">
    <property type="match status" value="1"/>
</dbReference>
<dbReference type="AlphaFoldDB" id="A0AAF0ALZ0"/>
<organism evidence="2 3">
    <name type="scientific">Denitrificimonas caeni</name>
    <dbReference type="NCBI Taxonomy" id="521720"/>
    <lineage>
        <taxon>Bacteria</taxon>
        <taxon>Pseudomonadati</taxon>
        <taxon>Pseudomonadota</taxon>
        <taxon>Gammaproteobacteria</taxon>
        <taxon>Pseudomonadales</taxon>
        <taxon>Pseudomonadaceae</taxon>
        <taxon>Denitrificimonas</taxon>
    </lineage>
</organism>
<dbReference type="PROSITE" id="PS51186">
    <property type="entry name" value="GNAT"/>
    <property type="match status" value="1"/>
</dbReference>
<proteinExistence type="predicted"/>
<dbReference type="EMBL" id="CP114976">
    <property type="protein sequence ID" value="WBE26412.1"/>
    <property type="molecule type" value="Genomic_DNA"/>
</dbReference>
<keyword evidence="3" id="KW-1185">Reference proteome</keyword>
<dbReference type="CDD" id="cd04301">
    <property type="entry name" value="NAT_SF"/>
    <property type="match status" value="1"/>
</dbReference>
<dbReference type="Proteomes" id="UP001212189">
    <property type="component" value="Chromosome"/>
</dbReference>
<dbReference type="GO" id="GO:0016747">
    <property type="term" value="F:acyltransferase activity, transferring groups other than amino-acyl groups"/>
    <property type="evidence" value="ECO:0007669"/>
    <property type="project" value="InterPro"/>
</dbReference>
<name>A0AAF0ALZ0_9GAMM</name>
<evidence type="ECO:0000313" key="2">
    <source>
        <dbReference type="EMBL" id="WBE26412.1"/>
    </source>
</evidence>
<reference evidence="2 3" key="1">
    <citation type="submission" date="2022-12" db="EMBL/GenBank/DDBJ databases">
        <title>Coexistence and Characterization of a Novel Tigecycline Resistance gene tet(X) variant and blaNDM-1 in a Pseudomonas caeni Isolate of Chicken Origin.</title>
        <authorList>
            <person name="Lu X."/>
            <person name="Zhang L."/>
            <person name="Li R."/>
            <person name="Wang Z."/>
        </authorList>
    </citation>
    <scope>NUCLEOTIDE SEQUENCE [LARGE SCALE GENOMIC DNA]</scope>
    <source>
        <strain evidence="2 3">CE14</strain>
    </source>
</reference>
<dbReference type="SUPFAM" id="SSF55729">
    <property type="entry name" value="Acyl-CoA N-acyltransferases (Nat)"/>
    <property type="match status" value="1"/>
</dbReference>
<dbReference type="KEGG" id="dce:O6P33_06205"/>
<accession>A0AAF0ALZ0</accession>
<dbReference type="Pfam" id="PF13508">
    <property type="entry name" value="Acetyltransf_7"/>
    <property type="match status" value="1"/>
</dbReference>
<evidence type="ECO:0000259" key="1">
    <source>
        <dbReference type="PROSITE" id="PS51186"/>
    </source>
</evidence>
<evidence type="ECO:0000313" key="3">
    <source>
        <dbReference type="Proteomes" id="UP001212189"/>
    </source>
</evidence>
<dbReference type="RefSeq" id="WP_269819334.1">
    <property type="nucleotide sequence ID" value="NZ_CP114976.1"/>
</dbReference>
<protein>
    <submittedName>
        <fullName evidence="2">GNAT family N-acetyltransferase</fullName>
    </submittedName>
</protein>
<gene>
    <name evidence="2" type="ORF">O6P33_06205</name>
</gene>
<sequence>MTHIPKNLSVQYLAKHQHALLTKLYRSHASRMRITPQADVWVVRNPTLIAGLCLSPVAHGYWLTSLFTAPQYRQQGVASLLVEQALLNYPNSPIWLFCNPKLQTFYHTLGFLETQDLPEQLSDRLARYQQHKNLIAMQNTEPRKQG</sequence>
<feature type="domain" description="N-acetyltransferase" evidence="1">
    <location>
        <begin position="1"/>
        <end position="130"/>
    </location>
</feature>
<dbReference type="InterPro" id="IPR016181">
    <property type="entry name" value="Acyl_CoA_acyltransferase"/>
</dbReference>
<dbReference type="InterPro" id="IPR000182">
    <property type="entry name" value="GNAT_dom"/>
</dbReference>